<dbReference type="OrthoDB" id="5412507at2"/>
<dbReference type="AlphaFoldDB" id="A0A163RH70"/>
<evidence type="ECO:0000313" key="4">
    <source>
        <dbReference type="Proteomes" id="UP000076567"/>
    </source>
</evidence>
<dbReference type="Pfam" id="PF22128">
    <property type="entry name" value="Alp7A_like_C"/>
    <property type="match status" value="1"/>
</dbReference>
<feature type="domain" description="Actin-like protein N-terminal" evidence="1">
    <location>
        <begin position="6"/>
        <end position="176"/>
    </location>
</feature>
<evidence type="ECO:0000313" key="3">
    <source>
        <dbReference type="EMBL" id="KZE66862.1"/>
    </source>
</evidence>
<feature type="domain" description="Alp7A-like C-terminal" evidence="2">
    <location>
        <begin position="201"/>
        <end position="335"/>
    </location>
</feature>
<proteinExistence type="predicted"/>
<sequence length="379" mass="42986">MRLASIDIGNDALKGYFGSLDQQLYIPNIIAKAEDRSIIDMEKNPLDALHVEVNSSILKEKNRKIAVGKLASKFPDNDELKPNQDKSESDQPILMLLTALAFDAVQNIKEDEDNIINATYLLSTGLPLDETKREKNKEFRKKLKSGQHSVTFLKTPEFEGKTVRIQFEQVLVNTEGFAAYMDLTTDKDGSVKNEEIFGKTILINDIGGLSTDSAIITKDTQVDNINSNGIKKGVSTYLDSIIRKVRAEHQYTINTRRDLVEIITNEDPEEQNYIWKYGNRISIKNIVDDELMALANEEYKLIQDLWISVPDIRLSYQIGGGAVVLRPYLQKINEAAQQFPLRFVKPDDSVWMIARAYFKILIMYCESKNIDVKEAIAAK</sequence>
<dbReference type="CDD" id="cd24023">
    <property type="entry name" value="ASKHA_NBD_ParM_Alp7A-like"/>
    <property type="match status" value="1"/>
</dbReference>
<reference evidence="4" key="1">
    <citation type="submission" date="2016-01" db="EMBL/GenBank/DDBJ databases">
        <title>Draft genome of Chromobacterium sp. F49.</title>
        <authorList>
            <person name="Hong K.W."/>
        </authorList>
    </citation>
    <scope>NUCLEOTIDE SEQUENCE [LARGE SCALE GENOMIC DNA]</scope>
    <source>
        <strain evidence="4">P7IIIA</strain>
    </source>
</reference>
<dbReference type="EMBL" id="LRFC01000016">
    <property type="protein sequence ID" value="KZE66862.1"/>
    <property type="molecule type" value="Genomic_DNA"/>
</dbReference>
<dbReference type="InterPro" id="IPR043129">
    <property type="entry name" value="ATPase_NBD"/>
</dbReference>
<evidence type="ECO:0000259" key="1">
    <source>
        <dbReference type="Pfam" id="PF17989"/>
    </source>
</evidence>
<dbReference type="InterPro" id="IPR040607">
    <property type="entry name" value="ALP_N"/>
</dbReference>
<keyword evidence="4" id="KW-1185">Reference proteome</keyword>
<dbReference type="Proteomes" id="UP000076567">
    <property type="component" value="Unassembled WGS sequence"/>
</dbReference>
<dbReference type="Gene3D" id="3.30.420.40">
    <property type="match status" value="2"/>
</dbReference>
<name>A0A163RH70_9BACL</name>
<dbReference type="Pfam" id="PF17989">
    <property type="entry name" value="ALP_N"/>
    <property type="match status" value="1"/>
</dbReference>
<dbReference type="SUPFAM" id="SSF53067">
    <property type="entry name" value="Actin-like ATPase domain"/>
    <property type="match status" value="2"/>
</dbReference>
<evidence type="ECO:0000259" key="2">
    <source>
        <dbReference type="Pfam" id="PF22128"/>
    </source>
</evidence>
<organism evidence="3 4">
    <name type="scientific">Fictibacillus phosphorivorans</name>
    <dbReference type="NCBI Taxonomy" id="1221500"/>
    <lineage>
        <taxon>Bacteria</taxon>
        <taxon>Bacillati</taxon>
        <taxon>Bacillota</taxon>
        <taxon>Bacilli</taxon>
        <taxon>Bacillales</taxon>
        <taxon>Fictibacillaceae</taxon>
        <taxon>Fictibacillus</taxon>
    </lineage>
</organism>
<gene>
    <name evidence="3" type="ORF">AWM68_20025</name>
</gene>
<dbReference type="RefSeq" id="WP_066240270.1">
    <property type="nucleotide sequence ID" value="NZ_LRFC01000016.1"/>
</dbReference>
<comment type="caution">
    <text evidence="3">The sequence shown here is derived from an EMBL/GenBank/DDBJ whole genome shotgun (WGS) entry which is preliminary data.</text>
</comment>
<protein>
    <submittedName>
        <fullName evidence="3">Uncharacterized protein</fullName>
    </submittedName>
</protein>
<dbReference type="InterPro" id="IPR054368">
    <property type="entry name" value="Alp7A-like_C"/>
</dbReference>
<accession>A0A163RH70</accession>